<comment type="caution">
    <text evidence="1">The sequence shown here is derived from an EMBL/GenBank/DDBJ whole genome shotgun (WGS) entry which is preliminary data.</text>
</comment>
<organism evidence="1 2">
    <name type="scientific">Larinioides sclopetarius</name>
    <dbReference type="NCBI Taxonomy" id="280406"/>
    <lineage>
        <taxon>Eukaryota</taxon>
        <taxon>Metazoa</taxon>
        <taxon>Ecdysozoa</taxon>
        <taxon>Arthropoda</taxon>
        <taxon>Chelicerata</taxon>
        <taxon>Arachnida</taxon>
        <taxon>Araneae</taxon>
        <taxon>Araneomorphae</taxon>
        <taxon>Entelegynae</taxon>
        <taxon>Araneoidea</taxon>
        <taxon>Araneidae</taxon>
        <taxon>Larinioides</taxon>
    </lineage>
</organism>
<proteinExistence type="predicted"/>
<gene>
    <name evidence="1" type="ORF">LARSCL_LOCUS19354</name>
</gene>
<evidence type="ECO:0000313" key="1">
    <source>
        <dbReference type="EMBL" id="CAL1295602.1"/>
    </source>
</evidence>
<name>A0AAV2BI03_9ARAC</name>
<reference evidence="1 2" key="1">
    <citation type="submission" date="2024-04" db="EMBL/GenBank/DDBJ databases">
        <authorList>
            <person name="Rising A."/>
            <person name="Reimegard J."/>
            <person name="Sonavane S."/>
            <person name="Akerstrom W."/>
            <person name="Nylinder S."/>
            <person name="Hedman E."/>
            <person name="Kallberg Y."/>
        </authorList>
    </citation>
    <scope>NUCLEOTIDE SEQUENCE [LARGE SCALE GENOMIC DNA]</scope>
</reference>
<sequence>MIELLKTFIGLTWDFSIEVARLNGQHRRVILYHMDDPGLLALDPAEREEAGRLQKKKAHEACADKLKWEMETYGCPPKFPSEDVQEEIVAENVEVKLPGKS</sequence>
<keyword evidence="2" id="KW-1185">Reference proteome</keyword>
<dbReference type="AlphaFoldDB" id="A0AAV2BI03"/>
<dbReference type="EMBL" id="CAXIEN010000374">
    <property type="protein sequence ID" value="CAL1295602.1"/>
    <property type="molecule type" value="Genomic_DNA"/>
</dbReference>
<protein>
    <submittedName>
        <fullName evidence="1">Uncharacterized protein</fullName>
    </submittedName>
</protein>
<accession>A0AAV2BI03</accession>
<dbReference type="Proteomes" id="UP001497382">
    <property type="component" value="Unassembled WGS sequence"/>
</dbReference>
<evidence type="ECO:0000313" key="2">
    <source>
        <dbReference type="Proteomes" id="UP001497382"/>
    </source>
</evidence>